<reference evidence="2 3" key="1">
    <citation type="submission" date="2019-05" db="EMBL/GenBank/DDBJ databases">
        <authorList>
            <person name="Zhang J.-Y."/>
            <person name="Feg X."/>
            <person name="Du Z.-J."/>
        </authorList>
    </citation>
    <scope>NUCLEOTIDE SEQUENCE [LARGE SCALE GENOMIC DNA]</scope>
    <source>
        <strain evidence="2 3">RZ26</strain>
    </source>
</reference>
<feature type="region of interest" description="Disordered" evidence="1">
    <location>
        <begin position="224"/>
        <end position="291"/>
    </location>
</feature>
<dbReference type="EMBL" id="VATY01000003">
    <property type="protein sequence ID" value="TMM56034.1"/>
    <property type="molecule type" value="Genomic_DNA"/>
</dbReference>
<feature type="compositionally biased region" description="Acidic residues" evidence="1">
    <location>
        <begin position="390"/>
        <end position="409"/>
    </location>
</feature>
<sequence length="1017" mass="109676">MEPITTKVLRNLVAKQSQTFAIVLALLLSISVLKASNPLDISIEDVKPVYFNDDCEPLEVVEILASDFGFPNNVLDGSLSATDVDLSAKWGLPAGSVLVSVSGASTKSFGGLFEVNNGVPVTFSFSGTVPVMSVVEHSPLVDALHKDGIIALDNVEYVLTNTSLPVGVVSDNVGNNYFVENTTDKAINGSNRYVWESQEAVTQIQFYTTSDRLINGIRLRLQPLDCTDTDGDGVPDTADLDDDNDGILDSVEDPNIDGDNDPLTNPLDTDEDGIPNHLDIDSDDDGIPDNVEAQTTEGYIAPNEDDEATYEANNGLNSAYPDGLTPNNHDGEDTPDYIDLDSDNDTVPDNNEGNDFNFDGIPDQVYTGTDTDGDGLDDGYEGSDINDSFDVNDEIDDPANDLPDTDGTEDVNYRDIDDDGDGINTPDEDVDGDGDPTNDDSDGDGTPDYLDNNTDVDTDGDGVPDTADLDDDNDGILDSVEDPNIDGDNDPLTNPLDTDDDGIPNHLDIDSDDDGIPDNVEAQTTEGYIAPNEDDEATYEANNGLNSAYPDGLTPNNHDGEDTPDYIDLDSDNDTVPDNNEGNDFNFDGIPDQVYTGTDTDGDGLDDGYEGSDINDSFDVNDEIDDPANDLPDTDGTEDVNYRDIDDDGDGINTPDEDVDGDGDPTNDDSDGDGTPDYLDNDTDVDTDGDGVPDLVDLDDDNDGIRDLVEDPNLDGDNDPLTNPLDTDGDGFPNHLDIDADNDGIPDNVEAQTTADYIPPNDDDEATYAANDGVNSAYIKSLEPVNTDGEDVPDYIDLDSDNDTVPDNNEGNDFNFDGIPDQDFTGTDTDGDGLDDGYEGSDINDGFDVNDEIDDPANDLPDTDGTEDVNYRDIDDDGDEINTIDEDADGDGDPTNDDTDGDGIPDYLDPTDDSPDEPIEVNQMVTPNGDGKNDFLFIRGLDKVQSSTLRIFNRWGVAVYEGENYNNQNNVFDGRSRGRNTLSVDNYLPAGIYFYIFDYTTIEGESKTDSEYLYISK</sequence>
<comment type="caution">
    <text evidence="2">The sequence shown here is derived from an EMBL/GenBank/DDBJ whole genome shotgun (WGS) entry which is preliminary data.</text>
</comment>
<feature type="compositionally biased region" description="Acidic residues" evidence="1">
    <location>
        <begin position="829"/>
        <end position="839"/>
    </location>
</feature>
<dbReference type="GO" id="GO:0005509">
    <property type="term" value="F:calcium ion binding"/>
    <property type="evidence" value="ECO:0007669"/>
    <property type="project" value="InterPro"/>
</dbReference>
<dbReference type="NCBIfam" id="TIGR04131">
    <property type="entry name" value="Bac_Flav_CTERM"/>
    <property type="match status" value="1"/>
</dbReference>
<evidence type="ECO:0000313" key="3">
    <source>
        <dbReference type="Proteomes" id="UP000310314"/>
    </source>
</evidence>
<dbReference type="Gene3D" id="4.10.1080.10">
    <property type="entry name" value="TSP type-3 repeat"/>
    <property type="match status" value="3"/>
</dbReference>
<dbReference type="Proteomes" id="UP000310314">
    <property type="component" value="Unassembled WGS sequence"/>
</dbReference>
<feature type="compositionally biased region" description="Low complexity" evidence="1">
    <location>
        <begin position="578"/>
        <end position="589"/>
    </location>
</feature>
<dbReference type="RefSeq" id="WP_138658901.1">
    <property type="nucleotide sequence ID" value="NZ_VATY01000003.1"/>
</dbReference>
<feature type="compositionally biased region" description="Acidic residues" evidence="1">
    <location>
        <begin position="874"/>
        <end position="917"/>
    </location>
</feature>
<feature type="compositionally biased region" description="Acidic residues" evidence="1">
    <location>
        <begin position="600"/>
        <end position="610"/>
    </location>
</feature>
<gene>
    <name evidence="2" type="ORF">FEE95_15455</name>
</gene>
<feature type="compositionally biased region" description="Acidic residues" evidence="1">
    <location>
        <begin position="227"/>
        <end position="260"/>
    </location>
</feature>
<dbReference type="OrthoDB" id="9805017at2"/>
<feature type="compositionally biased region" description="Acidic residues" evidence="1">
    <location>
        <begin position="454"/>
        <end position="489"/>
    </location>
</feature>
<feature type="region of interest" description="Disordered" evidence="1">
    <location>
        <begin position="781"/>
        <end position="917"/>
    </location>
</feature>
<feature type="region of interest" description="Disordered" evidence="1">
    <location>
        <begin position="309"/>
        <end position="733"/>
    </location>
</feature>
<dbReference type="InterPro" id="IPR026341">
    <property type="entry name" value="T9SS_type_B"/>
</dbReference>
<accession>A0A5S3PNI6</accession>
<keyword evidence="3" id="KW-1185">Reference proteome</keyword>
<feature type="compositionally biased region" description="Low complexity" evidence="1">
    <location>
        <begin position="349"/>
        <end position="360"/>
    </location>
</feature>
<dbReference type="Pfam" id="PF13585">
    <property type="entry name" value="CHU_C"/>
    <property type="match status" value="1"/>
</dbReference>
<feature type="compositionally biased region" description="Acidic residues" evidence="1">
    <location>
        <begin position="333"/>
        <end position="346"/>
    </location>
</feature>
<feature type="compositionally biased region" description="Acidic residues" evidence="1">
    <location>
        <begin position="562"/>
        <end position="575"/>
    </location>
</feature>
<feature type="compositionally biased region" description="Acidic residues" evidence="1">
    <location>
        <begin position="788"/>
        <end position="804"/>
    </location>
</feature>
<feature type="compositionally biased region" description="Acidic residues" evidence="1">
    <location>
        <begin position="848"/>
        <end position="867"/>
    </location>
</feature>
<dbReference type="AlphaFoldDB" id="A0A5S3PNI6"/>
<organism evidence="2 3">
    <name type="scientific">Maribacter algarum</name>
    <name type="common">ex Zhang et al. 2020</name>
    <dbReference type="NCBI Taxonomy" id="2578118"/>
    <lineage>
        <taxon>Bacteria</taxon>
        <taxon>Pseudomonadati</taxon>
        <taxon>Bacteroidota</taxon>
        <taxon>Flavobacteriia</taxon>
        <taxon>Flavobacteriales</taxon>
        <taxon>Flavobacteriaceae</taxon>
        <taxon>Maribacter</taxon>
    </lineage>
</organism>
<feature type="compositionally biased region" description="Low complexity" evidence="1">
    <location>
        <begin position="807"/>
        <end position="828"/>
    </location>
</feature>
<protein>
    <submittedName>
        <fullName evidence="2">T9SS type B sorting domain-containing protein</fullName>
    </submittedName>
</protein>
<feature type="compositionally biased region" description="Acidic residues" evidence="1">
    <location>
        <begin position="619"/>
        <end position="638"/>
    </location>
</feature>
<evidence type="ECO:0000313" key="2">
    <source>
        <dbReference type="EMBL" id="TMM56034.1"/>
    </source>
</evidence>
<name>A0A5S3PNI6_9FLAO</name>
<dbReference type="InterPro" id="IPR028974">
    <property type="entry name" value="TSP_type-3_rpt"/>
</dbReference>
<feature type="compositionally biased region" description="Acidic residues" evidence="1">
    <location>
        <begin position="371"/>
        <end position="381"/>
    </location>
</feature>
<evidence type="ECO:0000256" key="1">
    <source>
        <dbReference type="SAM" id="MobiDB-lite"/>
    </source>
</evidence>
<feature type="compositionally biased region" description="Acidic residues" evidence="1">
    <location>
        <begin position="416"/>
        <end position="445"/>
    </location>
</feature>
<feature type="compositionally biased region" description="Acidic residues" evidence="1">
    <location>
        <begin position="645"/>
        <end position="702"/>
    </location>
</feature>
<proteinExistence type="predicted"/>